<name>A0A4W3HQY9_CALMI</name>
<accession>A0A4W3HQY9</accession>
<dbReference type="GO" id="GO:0004869">
    <property type="term" value="F:cysteine-type endopeptidase inhibitor activity"/>
    <property type="evidence" value="ECO:0007669"/>
    <property type="project" value="InterPro"/>
</dbReference>
<evidence type="ECO:0000256" key="1">
    <source>
        <dbReference type="ARBA" id="ARBA00022729"/>
    </source>
</evidence>
<keyword evidence="7" id="KW-1185">Reference proteome</keyword>
<dbReference type="Ensembl" id="ENSCMIT00000020100.1">
    <property type="protein sequence ID" value="ENSCMIP00000019733.1"/>
    <property type="gene ID" value="ENSCMIG00000009176.1"/>
</dbReference>
<dbReference type="InterPro" id="IPR046350">
    <property type="entry name" value="Cystatin_sf"/>
</dbReference>
<dbReference type="AlphaFoldDB" id="A0A4W3HQY9"/>
<dbReference type="GO" id="GO:0005576">
    <property type="term" value="C:extracellular region"/>
    <property type="evidence" value="ECO:0007669"/>
    <property type="project" value="TreeGrafter"/>
</dbReference>
<dbReference type="SUPFAM" id="SSF54403">
    <property type="entry name" value="Cystatin/monellin"/>
    <property type="match status" value="2"/>
</dbReference>
<evidence type="ECO:0000256" key="4">
    <source>
        <dbReference type="SAM" id="SignalP"/>
    </source>
</evidence>
<evidence type="ECO:0000256" key="2">
    <source>
        <dbReference type="ARBA" id="ARBA00023157"/>
    </source>
</evidence>
<reference evidence="7" key="2">
    <citation type="journal article" date="2007" name="PLoS Biol.">
        <title>Survey sequencing and comparative analysis of the elephant shark (Callorhinchus milii) genome.</title>
        <authorList>
            <person name="Venkatesh B."/>
            <person name="Kirkness E.F."/>
            <person name="Loh Y.H."/>
            <person name="Halpern A.L."/>
            <person name="Lee A.P."/>
            <person name="Johnson J."/>
            <person name="Dandona N."/>
            <person name="Viswanathan L.D."/>
            <person name="Tay A."/>
            <person name="Venter J.C."/>
            <person name="Strausberg R.L."/>
            <person name="Brenner S."/>
        </authorList>
    </citation>
    <scope>NUCLEOTIDE SEQUENCE [LARGE SCALE GENOMIC DNA]</scope>
</reference>
<dbReference type="GeneTree" id="ENSGT00950000182930"/>
<dbReference type="Gene3D" id="3.10.450.10">
    <property type="match status" value="2"/>
</dbReference>
<protein>
    <recommendedName>
        <fullName evidence="5">Cystatin kininogen-type domain-containing protein</fullName>
    </recommendedName>
</protein>
<dbReference type="CDD" id="cd00042">
    <property type="entry name" value="CY"/>
    <property type="match status" value="1"/>
</dbReference>
<proteinExistence type="predicted"/>
<dbReference type="Proteomes" id="UP000314986">
    <property type="component" value="Unassembled WGS sequence"/>
</dbReference>
<evidence type="ECO:0000256" key="3">
    <source>
        <dbReference type="ARBA" id="ARBA00023180"/>
    </source>
</evidence>
<dbReference type="InterPro" id="IPR050735">
    <property type="entry name" value="Kininogen_Fetuin_HRG"/>
</dbReference>
<evidence type="ECO:0000259" key="5">
    <source>
        <dbReference type="PROSITE" id="PS51647"/>
    </source>
</evidence>
<dbReference type="SMART" id="SM00043">
    <property type="entry name" value="CY"/>
    <property type="match status" value="1"/>
</dbReference>
<keyword evidence="2" id="KW-1015">Disulfide bond</keyword>
<dbReference type="InParanoid" id="A0A4W3HQY9"/>
<organism evidence="6 7">
    <name type="scientific">Callorhinchus milii</name>
    <name type="common">Ghost shark</name>
    <dbReference type="NCBI Taxonomy" id="7868"/>
    <lineage>
        <taxon>Eukaryota</taxon>
        <taxon>Metazoa</taxon>
        <taxon>Chordata</taxon>
        <taxon>Craniata</taxon>
        <taxon>Vertebrata</taxon>
        <taxon>Chondrichthyes</taxon>
        <taxon>Holocephali</taxon>
        <taxon>Chimaeriformes</taxon>
        <taxon>Callorhinchidae</taxon>
        <taxon>Callorhinchus</taxon>
    </lineage>
</organism>
<dbReference type="InterPro" id="IPR027358">
    <property type="entry name" value="Kininogen-type_cystatin_dom"/>
</dbReference>
<dbReference type="InterPro" id="IPR000010">
    <property type="entry name" value="Cystatin_dom"/>
</dbReference>
<feature type="domain" description="Cystatin kininogen-type" evidence="5">
    <location>
        <begin position="35"/>
        <end position="139"/>
    </location>
</feature>
<reference evidence="7" key="3">
    <citation type="journal article" date="2014" name="Nature">
        <title>Elephant shark genome provides unique insights into gnathostome evolution.</title>
        <authorList>
            <consortium name="International Elephant Shark Genome Sequencing Consortium"/>
            <person name="Venkatesh B."/>
            <person name="Lee A.P."/>
            <person name="Ravi V."/>
            <person name="Maurya A.K."/>
            <person name="Lian M.M."/>
            <person name="Swann J.B."/>
            <person name="Ohta Y."/>
            <person name="Flajnik M.F."/>
            <person name="Sutoh Y."/>
            <person name="Kasahara M."/>
            <person name="Hoon S."/>
            <person name="Gangu V."/>
            <person name="Roy S.W."/>
            <person name="Irimia M."/>
            <person name="Korzh V."/>
            <person name="Kondrychyn I."/>
            <person name="Lim Z.W."/>
            <person name="Tay B.H."/>
            <person name="Tohari S."/>
            <person name="Kong K.W."/>
            <person name="Ho S."/>
            <person name="Lorente-Galdos B."/>
            <person name="Quilez J."/>
            <person name="Marques-Bonet T."/>
            <person name="Raney B.J."/>
            <person name="Ingham P.W."/>
            <person name="Tay A."/>
            <person name="Hillier L.W."/>
            <person name="Minx P."/>
            <person name="Boehm T."/>
            <person name="Wilson R.K."/>
            <person name="Brenner S."/>
            <person name="Warren W.C."/>
        </authorList>
    </citation>
    <scope>NUCLEOTIDE SEQUENCE [LARGE SCALE GENOMIC DNA]</scope>
</reference>
<feature type="signal peptide" evidence="4">
    <location>
        <begin position="1"/>
        <end position="18"/>
    </location>
</feature>
<keyword evidence="3" id="KW-0325">Glycoprotein</keyword>
<dbReference type="PANTHER" id="PTHR13814">
    <property type="entry name" value="FETUIN"/>
    <property type="match status" value="1"/>
</dbReference>
<dbReference type="Pfam" id="PF00031">
    <property type="entry name" value="Cystatin"/>
    <property type="match status" value="1"/>
</dbReference>
<feature type="chain" id="PRO_5021222537" description="Cystatin kininogen-type domain-containing protein" evidence="4">
    <location>
        <begin position="19"/>
        <end position="203"/>
    </location>
</feature>
<reference evidence="6" key="4">
    <citation type="submission" date="2025-08" db="UniProtKB">
        <authorList>
            <consortium name="Ensembl"/>
        </authorList>
    </citation>
    <scope>IDENTIFICATION</scope>
</reference>
<sequence length="203" mass="22866">MKLLAVLLFISQLLYINALLPTHIVPTVPPIPIDCDNLELQVAVDFTLRKFNTKGTTGHKYGLHRITYATEQRTIGSRYFIKFDIQESDCLVGSKKSWKDCGYRTSENTTNGQCESNVYINNHSIVEVTSYKCTLKPVSNRQFGQRASFPGGKTLVPHDDPKIQELLHSSVTKINNESNSSHLFVPGTIYTAVKQIRLCFTNL</sequence>
<reference evidence="6" key="5">
    <citation type="submission" date="2025-09" db="UniProtKB">
        <authorList>
            <consortium name="Ensembl"/>
        </authorList>
    </citation>
    <scope>IDENTIFICATION</scope>
</reference>
<dbReference type="PANTHER" id="PTHR13814:SF16">
    <property type="entry name" value="CYSTATIN"/>
    <property type="match status" value="1"/>
</dbReference>
<reference evidence="7" key="1">
    <citation type="journal article" date="2006" name="Science">
        <title>Ancient noncoding elements conserved in the human genome.</title>
        <authorList>
            <person name="Venkatesh B."/>
            <person name="Kirkness E.F."/>
            <person name="Loh Y.H."/>
            <person name="Halpern A.L."/>
            <person name="Lee A.P."/>
            <person name="Johnson J."/>
            <person name="Dandona N."/>
            <person name="Viswanathan L.D."/>
            <person name="Tay A."/>
            <person name="Venter J.C."/>
            <person name="Strausberg R.L."/>
            <person name="Brenner S."/>
        </authorList>
    </citation>
    <scope>NUCLEOTIDE SEQUENCE [LARGE SCALE GENOMIC DNA]</scope>
</reference>
<evidence type="ECO:0000313" key="6">
    <source>
        <dbReference type="Ensembl" id="ENSCMIP00000019733.1"/>
    </source>
</evidence>
<evidence type="ECO:0000313" key="7">
    <source>
        <dbReference type="Proteomes" id="UP000314986"/>
    </source>
</evidence>
<dbReference type="STRING" id="7868.ENSCMIP00000019733"/>
<dbReference type="PROSITE" id="PS51647">
    <property type="entry name" value="CYSTATIN_KININOGEN"/>
    <property type="match status" value="1"/>
</dbReference>
<keyword evidence="1 4" id="KW-0732">Signal</keyword>